<organism evidence="1 2">
    <name type="scientific">Levilactobacillus lanxiensis</name>
    <dbReference type="NCBI Taxonomy" id="2799568"/>
    <lineage>
        <taxon>Bacteria</taxon>
        <taxon>Bacillati</taxon>
        <taxon>Bacillota</taxon>
        <taxon>Bacilli</taxon>
        <taxon>Lactobacillales</taxon>
        <taxon>Lactobacillaceae</taxon>
        <taxon>Levilactobacillus</taxon>
    </lineage>
</organism>
<evidence type="ECO:0000313" key="2">
    <source>
        <dbReference type="Proteomes" id="UP001597189"/>
    </source>
</evidence>
<accession>A0ABW4D4T0</accession>
<evidence type="ECO:0000313" key="1">
    <source>
        <dbReference type="EMBL" id="MFD1454933.1"/>
    </source>
</evidence>
<dbReference type="Proteomes" id="UP001597189">
    <property type="component" value="Unassembled WGS sequence"/>
</dbReference>
<keyword evidence="2" id="KW-1185">Reference proteome</keyword>
<reference evidence="2" key="1">
    <citation type="journal article" date="2019" name="Int. J. Syst. Evol. Microbiol.">
        <title>The Global Catalogue of Microorganisms (GCM) 10K type strain sequencing project: providing services to taxonomists for standard genome sequencing and annotation.</title>
        <authorList>
            <consortium name="The Broad Institute Genomics Platform"/>
            <consortium name="The Broad Institute Genome Sequencing Center for Infectious Disease"/>
            <person name="Wu L."/>
            <person name="Ma J."/>
        </authorList>
    </citation>
    <scope>NUCLEOTIDE SEQUENCE [LARGE SCALE GENOMIC DNA]</scope>
    <source>
        <strain evidence="2">CCM 8979</strain>
    </source>
</reference>
<name>A0ABW4D4T0_9LACO</name>
<protein>
    <submittedName>
        <fullName evidence="1">Uncharacterized protein</fullName>
    </submittedName>
</protein>
<comment type="caution">
    <text evidence="1">The sequence shown here is derived from an EMBL/GenBank/DDBJ whole genome shotgun (WGS) entry which is preliminary data.</text>
</comment>
<sequence>MSIKLTLANNQVLTIDQDTPLKAWKGTHDKNEETGKREFYAESILDGTLLADTELTASDLMVALQGFLSHADWFAVGPDFKQLIQTSSVVALEA</sequence>
<proteinExistence type="predicted"/>
<dbReference type="EMBL" id="JBHTOD010000003">
    <property type="protein sequence ID" value="MFD1454933.1"/>
    <property type="molecule type" value="Genomic_DNA"/>
</dbReference>
<dbReference type="RefSeq" id="WP_203644221.1">
    <property type="nucleotide sequence ID" value="NZ_BOLN01000003.1"/>
</dbReference>
<gene>
    <name evidence="1" type="ORF">ACFQ44_04430</name>
</gene>